<sequence>MCVTPSSTVRSGSLYCVVPAGDGWIPPPK</sequence>
<name>A0A0A9FJD2_ARUDO</name>
<accession>A0A0A9FJD2</accession>
<proteinExistence type="predicted"/>
<dbReference type="EMBL" id="GBRH01184806">
    <property type="protein sequence ID" value="JAE13090.1"/>
    <property type="molecule type" value="Transcribed_RNA"/>
</dbReference>
<evidence type="ECO:0000313" key="1">
    <source>
        <dbReference type="EMBL" id="JAE13090.1"/>
    </source>
</evidence>
<protein>
    <submittedName>
        <fullName evidence="1">Uncharacterized protein</fullName>
    </submittedName>
</protein>
<dbReference type="AlphaFoldDB" id="A0A0A9FJD2"/>
<reference evidence="1" key="1">
    <citation type="submission" date="2014-09" db="EMBL/GenBank/DDBJ databases">
        <authorList>
            <person name="Magalhaes I.L.F."/>
            <person name="Oliveira U."/>
            <person name="Santos F.R."/>
            <person name="Vidigal T.H.D.A."/>
            <person name="Brescovit A.D."/>
            <person name="Santos A.J."/>
        </authorList>
    </citation>
    <scope>NUCLEOTIDE SEQUENCE</scope>
    <source>
        <tissue evidence="1">Shoot tissue taken approximately 20 cm above the soil surface</tissue>
    </source>
</reference>
<reference evidence="1" key="2">
    <citation type="journal article" date="2015" name="Data Brief">
        <title>Shoot transcriptome of the giant reed, Arundo donax.</title>
        <authorList>
            <person name="Barrero R.A."/>
            <person name="Guerrero F.D."/>
            <person name="Moolhuijzen P."/>
            <person name="Goolsby J.A."/>
            <person name="Tidwell J."/>
            <person name="Bellgard S.E."/>
            <person name="Bellgard M.I."/>
        </authorList>
    </citation>
    <scope>NUCLEOTIDE SEQUENCE</scope>
    <source>
        <tissue evidence="1">Shoot tissue taken approximately 20 cm above the soil surface</tissue>
    </source>
</reference>
<organism evidence="1">
    <name type="scientific">Arundo donax</name>
    <name type="common">Giant reed</name>
    <name type="synonym">Donax arundinaceus</name>
    <dbReference type="NCBI Taxonomy" id="35708"/>
    <lineage>
        <taxon>Eukaryota</taxon>
        <taxon>Viridiplantae</taxon>
        <taxon>Streptophyta</taxon>
        <taxon>Embryophyta</taxon>
        <taxon>Tracheophyta</taxon>
        <taxon>Spermatophyta</taxon>
        <taxon>Magnoliopsida</taxon>
        <taxon>Liliopsida</taxon>
        <taxon>Poales</taxon>
        <taxon>Poaceae</taxon>
        <taxon>PACMAD clade</taxon>
        <taxon>Arundinoideae</taxon>
        <taxon>Arundineae</taxon>
        <taxon>Arundo</taxon>
    </lineage>
</organism>